<dbReference type="InterPro" id="IPR027485">
    <property type="entry name" value="AMMECR1_N"/>
</dbReference>
<dbReference type="Pfam" id="PF01871">
    <property type="entry name" value="AMMECR1"/>
    <property type="match status" value="1"/>
</dbReference>
<dbReference type="InterPro" id="IPR002737">
    <property type="entry name" value="MEMO1_fam"/>
</dbReference>
<name>A0A948S033_UNCEI</name>
<organism evidence="3 4">
    <name type="scientific">Eiseniibacteriota bacterium</name>
    <dbReference type="NCBI Taxonomy" id="2212470"/>
    <lineage>
        <taxon>Bacteria</taxon>
        <taxon>Candidatus Eiseniibacteriota</taxon>
    </lineage>
</organism>
<sequence length="509" mass="55210">MKFRVMAGLFILGLSMGILWPYHASSGEGGIRPPAVAGKFYPDDPEKLGRAIDLYLMDAKPATGLKPIALVAPHAGFTFSGQIAADAYKQAQNHDYDLVVILGTNHTAPGFNGVSLFAGEGYRTPLGVAAVEQALTQSLILMDDDFTSKPEIHANEHSIEVQIPFIQRIFPGRPIIAAIVGRPDPDLCRRFGAALASVIRDRNALIIASTDLSHYPSYDDAIAVDHATLKSMISLDPAAVRISILEQKQKNYPNLSTCACGEGPILASIFAAVELGATGATIISYANSGDTSLGDPSRVVGYGAASIHKGVSNASALDDPPPLELNPALSAEDKKWLLAFARDTVHRYLTTGTTPLARPENPMLHRRRGAFVTLKTQHQLRGCIGHMAEDSPLCQVIGAMALQAAFNDRRFDPVRADELSGIEFEVSVLTPFQPINGPESIVIGRDGVVIRKDQHSAVFLPQVALEQGWNRDEMLTQLCRKAGLYGECWKENAELFTFQADVFHEQDYR</sequence>
<accession>A0A948S033</accession>
<evidence type="ECO:0000313" key="4">
    <source>
        <dbReference type="Proteomes" id="UP000777784"/>
    </source>
</evidence>
<comment type="caution">
    <text evidence="3">The sequence shown here is derived from an EMBL/GenBank/DDBJ whole genome shotgun (WGS) entry which is preliminary data.</text>
</comment>
<dbReference type="EMBL" id="JAHJDP010000100">
    <property type="protein sequence ID" value="MBU2692807.1"/>
    <property type="molecule type" value="Genomic_DNA"/>
</dbReference>
<dbReference type="SUPFAM" id="SSF143447">
    <property type="entry name" value="AMMECR1-like"/>
    <property type="match status" value="1"/>
</dbReference>
<reference evidence="3" key="1">
    <citation type="submission" date="2021-05" db="EMBL/GenBank/DDBJ databases">
        <title>Energy efficiency and biological interactions define the core microbiome of deep oligotrophic groundwater.</title>
        <authorList>
            <person name="Mehrshad M."/>
            <person name="Lopez-Fernandez M."/>
            <person name="Bell E."/>
            <person name="Bernier-Latmani R."/>
            <person name="Bertilsson S."/>
            <person name="Dopson M."/>
        </authorList>
    </citation>
    <scope>NUCLEOTIDE SEQUENCE</scope>
    <source>
        <strain evidence="3">Modern_marine.mb.64</strain>
    </source>
</reference>
<evidence type="ECO:0000313" key="3">
    <source>
        <dbReference type="EMBL" id="MBU2692807.1"/>
    </source>
</evidence>
<dbReference type="InterPro" id="IPR002733">
    <property type="entry name" value="AMMECR1_domain"/>
</dbReference>
<dbReference type="Proteomes" id="UP000777784">
    <property type="component" value="Unassembled WGS sequence"/>
</dbReference>
<dbReference type="NCBIfam" id="TIGR00296">
    <property type="entry name" value="TIGR00296 family protein"/>
    <property type="match status" value="1"/>
</dbReference>
<evidence type="ECO:0000256" key="1">
    <source>
        <dbReference type="ARBA" id="ARBA00006315"/>
    </source>
</evidence>
<dbReference type="InterPro" id="IPR036071">
    <property type="entry name" value="AMMECR1_dom_sf"/>
</dbReference>
<dbReference type="Pfam" id="PF01875">
    <property type="entry name" value="Memo"/>
    <property type="match status" value="1"/>
</dbReference>
<dbReference type="Gene3D" id="3.30.1490.150">
    <property type="entry name" value="Hypothetical protein ph0010, domain 2"/>
    <property type="match status" value="1"/>
</dbReference>
<dbReference type="NCBIfam" id="TIGR04335">
    <property type="entry name" value="AmmeMemoSam_A"/>
    <property type="match status" value="1"/>
</dbReference>
<dbReference type="NCBIfam" id="TIGR04336">
    <property type="entry name" value="AmmeMemoSam_B"/>
    <property type="match status" value="1"/>
</dbReference>
<feature type="domain" description="AMMECR1" evidence="2">
    <location>
        <begin position="332"/>
        <end position="509"/>
    </location>
</feature>
<dbReference type="AlphaFoldDB" id="A0A948S033"/>
<dbReference type="Gene3D" id="3.40.830.10">
    <property type="entry name" value="LigB-like"/>
    <property type="match status" value="1"/>
</dbReference>
<dbReference type="InterPro" id="IPR023473">
    <property type="entry name" value="AMMECR1"/>
</dbReference>
<gene>
    <name evidence="3" type="primary">amrB</name>
    <name evidence="3" type="ORF">KJ970_17960</name>
</gene>
<dbReference type="PANTHER" id="PTHR11060:SF0">
    <property type="entry name" value="PROTEIN MEMO1"/>
    <property type="match status" value="1"/>
</dbReference>
<evidence type="ECO:0000259" key="2">
    <source>
        <dbReference type="PROSITE" id="PS51112"/>
    </source>
</evidence>
<proteinExistence type="inferred from homology"/>
<dbReference type="InterPro" id="IPR027623">
    <property type="entry name" value="AmmeMemoSam_A"/>
</dbReference>
<dbReference type="PROSITE" id="PS51112">
    <property type="entry name" value="AMMECR1"/>
    <property type="match status" value="1"/>
</dbReference>
<comment type="similarity">
    <text evidence="1">Belongs to the MEMO1 family.</text>
</comment>
<dbReference type="CDD" id="cd07361">
    <property type="entry name" value="MEMO_like"/>
    <property type="match status" value="1"/>
</dbReference>
<dbReference type="PANTHER" id="PTHR11060">
    <property type="entry name" value="PROTEIN MEMO1"/>
    <property type="match status" value="1"/>
</dbReference>
<dbReference type="Gene3D" id="3.30.700.20">
    <property type="entry name" value="Hypothetical protein ph0010, domain 1"/>
    <property type="match status" value="1"/>
</dbReference>
<protein>
    <submittedName>
        <fullName evidence="3">AmmeMemoRadiSam system protein B</fullName>
    </submittedName>
</protein>